<evidence type="ECO:0000256" key="1">
    <source>
        <dbReference type="SAM" id="Phobius"/>
    </source>
</evidence>
<dbReference type="EMBL" id="JAFBXF010000003">
    <property type="protein sequence ID" value="MBM2416517.1"/>
    <property type="molecule type" value="Genomic_DNA"/>
</dbReference>
<proteinExistence type="predicted"/>
<organism evidence="2 4">
    <name type="scientific">Marivita cryptomonadis</name>
    <dbReference type="NCBI Taxonomy" id="505252"/>
    <lineage>
        <taxon>Bacteria</taxon>
        <taxon>Pseudomonadati</taxon>
        <taxon>Pseudomonadota</taxon>
        <taxon>Alphaproteobacteria</taxon>
        <taxon>Rhodobacterales</taxon>
        <taxon>Roseobacteraceae</taxon>
        <taxon>Marivita</taxon>
    </lineage>
</organism>
<gene>
    <name evidence="2" type="ORF">JQX41_06030</name>
    <name evidence="3" type="ORF">JQX48_06035</name>
</gene>
<reference evidence="2 5" key="1">
    <citation type="submission" date="2021-01" db="EMBL/GenBank/DDBJ databases">
        <title>Diatom-associated Roseobacters Show Island Model of Population Structure.</title>
        <authorList>
            <person name="Qu L."/>
            <person name="Feng X."/>
            <person name="Chen Y."/>
            <person name="Li L."/>
            <person name="Wang X."/>
            <person name="Hu Z."/>
            <person name="Wang H."/>
            <person name="Luo H."/>
        </authorList>
    </citation>
    <scope>NUCLEOTIDE SEQUENCE</scope>
    <source>
        <strain evidence="3 5">CC28-63</strain>
        <strain evidence="2">CC28-69</strain>
    </source>
</reference>
<evidence type="ECO:0000313" key="2">
    <source>
        <dbReference type="EMBL" id="MBM2411849.1"/>
    </source>
</evidence>
<dbReference type="EMBL" id="JAFBXE010000003">
    <property type="protein sequence ID" value="MBM2411849.1"/>
    <property type="molecule type" value="Genomic_DNA"/>
</dbReference>
<dbReference type="Proteomes" id="UP000755667">
    <property type="component" value="Unassembled WGS sequence"/>
</dbReference>
<comment type="caution">
    <text evidence="2">The sequence shown here is derived from an EMBL/GenBank/DDBJ whole genome shotgun (WGS) entry which is preliminary data.</text>
</comment>
<dbReference type="Proteomes" id="UP000809440">
    <property type="component" value="Unassembled WGS sequence"/>
</dbReference>
<evidence type="ECO:0000313" key="3">
    <source>
        <dbReference type="EMBL" id="MBM2416517.1"/>
    </source>
</evidence>
<evidence type="ECO:0000313" key="5">
    <source>
        <dbReference type="Proteomes" id="UP000809440"/>
    </source>
</evidence>
<protein>
    <submittedName>
        <fullName evidence="2">Uncharacterized protein</fullName>
    </submittedName>
</protein>
<evidence type="ECO:0000313" key="4">
    <source>
        <dbReference type="Proteomes" id="UP000755667"/>
    </source>
</evidence>
<keyword evidence="1" id="KW-0472">Membrane</keyword>
<keyword evidence="1" id="KW-1133">Transmembrane helix</keyword>
<sequence length="84" mass="8874">MASIIGRNLHKNEKDIQNLVQVVACDSLDPTNSKRMPHLSSTQAHLPMSCTMKILTIIQTAALLLLAGASVFAGIPDAGPALLP</sequence>
<feature type="transmembrane region" description="Helical" evidence="1">
    <location>
        <begin position="54"/>
        <end position="75"/>
    </location>
</feature>
<keyword evidence="5" id="KW-1185">Reference proteome</keyword>
<keyword evidence="1" id="KW-0812">Transmembrane</keyword>
<dbReference type="AlphaFoldDB" id="A0A9Q2S0Z8"/>
<name>A0A9Q2S0Z8_9RHOB</name>
<accession>A0A9Q2S0Z8</accession>
<dbReference type="RefSeq" id="WP_138488147.1">
    <property type="nucleotide sequence ID" value="NZ_JAFBXF010000003.1"/>
</dbReference>